<evidence type="ECO:0000256" key="7">
    <source>
        <dbReference type="ARBA" id="ARBA00022832"/>
    </source>
</evidence>
<keyword evidence="7" id="KW-0276">Fatty acid metabolism</keyword>
<dbReference type="Pfam" id="PF01171">
    <property type="entry name" value="ATP_bind_3"/>
    <property type="match status" value="1"/>
</dbReference>
<evidence type="ECO:0000256" key="11">
    <source>
        <dbReference type="ARBA" id="ARBA00048539"/>
    </source>
</evidence>
<evidence type="ECO:0000256" key="8">
    <source>
        <dbReference type="ARBA" id="ARBA00022840"/>
    </source>
</evidence>
<evidence type="ECO:0000256" key="10">
    <source>
        <dbReference type="ARBA" id="ARBA00023160"/>
    </source>
</evidence>
<dbReference type="SUPFAM" id="SSF52096">
    <property type="entry name" value="ClpP/crotonase"/>
    <property type="match status" value="1"/>
</dbReference>
<keyword evidence="9" id="KW-0443">Lipid metabolism</keyword>
<dbReference type="GO" id="GO:0005524">
    <property type="term" value="F:ATP binding"/>
    <property type="evidence" value="ECO:0007669"/>
    <property type="project" value="UniProtKB-KW"/>
</dbReference>
<keyword evidence="4" id="KW-0808">Transferase</keyword>
<dbReference type="Gene3D" id="3.90.226.10">
    <property type="entry name" value="2-enoyl-CoA Hydratase, Chain A, domain 1"/>
    <property type="match status" value="1"/>
</dbReference>
<dbReference type="PANTHER" id="PTHR42853:SF3">
    <property type="entry name" value="ACETYL-COENZYME A CARBOXYLASE CARBOXYL TRANSFERASE SUBUNIT ALPHA, CHLOROPLASTIC"/>
    <property type="match status" value="1"/>
</dbReference>
<dbReference type="GO" id="GO:0009317">
    <property type="term" value="C:acetyl-CoA carboxylase complex"/>
    <property type="evidence" value="ECO:0007669"/>
    <property type="project" value="InterPro"/>
</dbReference>
<evidence type="ECO:0000256" key="5">
    <source>
        <dbReference type="ARBA" id="ARBA00022694"/>
    </source>
</evidence>
<protein>
    <recommendedName>
        <fullName evidence="13">CoA carboxyltransferase C-terminal domain-containing protein</fullName>
    </recommendedName>
</protein>
<dbReference type="SUPFAM" id="SSF52402">
    <property type="entry name" value="Adenine nucleotide alpha hydrolases-like"/>
    <property type="match status" value="1"/>
</dbReference>
<dbReference type="GO" id="GO:0006633">
    <property type="term" value="P:fatty acid biosynthetic process"/>
    <property type="evidence" value="ECO:0007669"/>
    <property type="project" value="UniProtKB-KW"/>
</dbReference>
<dbReference type="PRINTS" id="PR01069">
    <property type="entry name" value="ACCCTRFRASEA"/>
</dbReference>
<dbReference type="InterPro" id="IPR011763">
    <property type="entry name" value="COA_CT_C"/>
</dbReference>
<dbReference type="EnsemblMetazoa" id="ACOM041080-RA">
    <property type="protein sequence ID" value="ACOM041080-PA.1"/>
    <property type="gene ID" value="ACOM041080"/>
</dbReference>
<keyword evidence="3" id="KW-0436">Ligase</keyword>
<keyword evidence="6" id="KW-0547">Nucleotide-binding</keyword>
<evidence type="ECO:0000256" key="2">
    <source>
        <dbReference type="ARBA" id="ARBA00022516"/>
    </source>
</evidence>
<dbReference type="InterPro" id="IPR001095">
    <property type="entry name" value="Acetyl_CoA_COase_a_su"/>
</dbReference>
<dbReference type="AlphaFoldDB" id="A0A8W7Q1L1"/>
<comment type="catalytic activity">
    <reaction evidence="11">
        <text>cytidine(34) in tRNA(Ile2) + L-lysine + ATP = lysidine(34) in tRNA(Ile2) + AMP + diphosphate + H(+)</text>
        <dbReference type="Rhea" id="RHEA:43744"/>
        <dbReference type="Rhea" id="RHEA-COMP:10625"/>
        <dbReference type="Rhea" id="RHEA-COMP:10670"/>
        <dbReference type="ChEBI" id="CHEBI:15378"/>
        <dbReference type="ChEBI" id="CHEBI:30616"/>
        <dbReference type="ChEBI" id="CHEBI:32551"/>
        <dbReference type="ChEBI" id="CHEBI:33019"/>
        <dbReference type="ChEBI" id="CHEBI:82748"/>
        <dbReference type="ChEBI" id="CHEBI:83665"/>
        <dbReference type="ChEBI" id="CHEBI:456215"/>
        <dbReference type="EC" id="6.3.4.19"/>
    </reaction>
</comment>
<evidence type="ECO:0000256" key="4">
    <source>
        <dbReference type="ARBA" id="ARBA00022679"/>
    </source>
</evidence>
<dbReference type="GO" id="GO:0003989">
    <property type="term" value="F:acetyl-CoA carboxylase activity"/>
    <property type="evidence" value="ECO:0007669"/>
    <property type="project" value="InterPro"/>
</dbReference>
<keyword evidence="10" id="KW-0275">Fatty acid biosynthesis</keyword>
<evidence type="ECO:0000259" key="13">
    <source>
        <dbReference type="PROSITE" id="PS50989"/>
    </source>
</evidence>
<dbReference type="PANTHER" id="PTHR42853">
    <property type="entry name" value="ACETYL-COENZYME A CARBOXYLASE CARBOXYL TRANSFERASE SUBUNIT ALPHA"/>
    <property type="match status" value="1"/>
</dbReference>
<dbReference type="InterPro" id="IPR014729">
    <property type="entry name" value="Rossmann-like_a/b/a_fold"/>
</dbReference>
<evidence type="ECO:0000313" key="14">
    <source>
        <dbReference type="EnsemblMetazoa" id="ACOM041080-PA.1"/>
    </source>
</evidence>
<keyword evidence="8" id="KW-0067">ATP-binding</keyword>
<evidence type="ECO:0000256" key="3">
    <source>
        <dbReference type="ARBA" id="ARBA00022598"/>
    </source>
</evidence>
<proteinExistence type="inferred from homology"/>
<dbReference type="InterPro" id="IPR029045">
    <property type="entry name" value="ClpP/crotonase-like_dom_sf"/>
</dbReference>
<dbReference type="GO" id="GO:0032267">
    <property type="term" value="F:tRNA(Ile)-lysidine synthase activity"/>
    <property type="evidence" value="ECO:0007669"/>
    <property type="project" value="UniProtKB-EC"/>
</dbReference>
<dbReference type="InterPro" id="IPR012094">
    <property type="entry name" value="tRNA_Ile_lys_synt"/>
</dbReference>
<dbReference type="NCBIfam" id="TIGR02432">
    <property type="entry name" value="lysidine_TilS_N"/>
    <property type="match status" value="1"/>
</dbReference>
<dbReference type="HAMAP" id="MF_01161">
    <property type="entry name" value="tRNA_Ile_lys_synt"/>
    <property type="match status" value="1"/>
</dbReference>
<dbReference type="GO" id="GO:0016743">
    <property type="term" value="F:carboxyl- or carbamoyltransferase activity"/>
    <property type="evidence" value="ECO:0007669"/>
    <property type="project" value="InterPro"/>
</dbReference>
<feature type="domain" description="CoA carboxyltransferase C-terminal" evidence="13">
    <location>
        <begin position="1"/>
        <end position="163"/>
    </location>
</feature>
<organism evidence="14">
    <name type="scientific">Anopheles coluzzii</name>
    <name type="common">African malaria mosquito</name>
    <dbReference type="NCBI Taxonomy" id="1518534"/>
    <lineage>
        <taxon>Eukaryota</taxon>
        <taxon>Metazoa</taxon>
        <taxon>Ecdysozoa</taxon>
        <taxon>Arthropoda</taxon>
        <taxon>Hexapoda</taxon>
        <taxon>Insecta</taxon>
        <taxon>Pterygota</taxon>
        <taxon>Neoptera</taxon>
        <taxon>Endopterygota</taxon>
        <taxon>Diptera</taxon>
        <taxon>Nematocera</taxon>
        <taxon>Culicoidea</taxon>
        <taxon>Culicidae</taxon>
        <taxon>Anophelinae</taxon>
        <taxon>Anopheles</taxon>
    </lineage>
</organism>
<dbReference type="PROSITE" id="PS50989">
    <property type="entry name" value="COA_CT_CTER"/>
    <property type="match status" value="1"/>
</dbReference>
<dbReference type="CDD" id="cd01992">
    <property type="entry name" value="TilS_N"/>
    <property type="match status" value="1"/>
</dbReference>
<dbReference type="Pfam" id="PF03255">
    <property type="entry name" value="ACCA"/>
    <property type="match status" value="1"/>
</dbReference>
<keyword evidence="5" id="KW-0819">tRNA processing</keyword>
<evidence type="ECO:0000256" key="1">
    <source>
        <dbReference type="ARBA" id="ARBA00004956"/>
    </source>
</evidence>
<dbReference type="InterPro" id="IPR011063">
    <property type="entry name" value="TilS/TtcA_N"/>
</dbReference>
<evidence type="ECO:0000256" key="9">
    <source>
        <dbReference type="ARBA" id="ARBA00023098"/>
    </source>
</evidence>
<evidence type="ECO:0000256" key="12">
    <source>
        <dbReference type="ARBA" id="ARBA00049152"/>
    </source>
</evidence>
<dbReference type="Gene3D" id="3.40.50.620">
    <property type="entry name" value="HUPs"/>
    <property type="match status" value="1"/>
</dbReference>
<name>A0A8W7Q1L1_ANOCL</name>
<evidence type="ECO:0000256" key="6">
    <source>
        <dbReference type="ARBA" id="ARBA00022741"/>
    </source>
</evidence>
<reference evidence="14" key="1">
    <citation type="submission" date="2022-08" db="UniProtKB">
        <authorList>
            <consortium name="EnsemblMetazoa"/>
        </authorList>
    </citation>
    <scope>IDENTIFICATION</scope>
</reference>
<sequence>MPRPEGYRKALRLMKLAEKFGIPIMTFVDTPGAYPGIGAEERGQSEAIGRNLYEMARLRVPIICTVIGEGGSGGALAIAVGDQVNMLQYSTYSVISPEGCASILWKTAERASEAAEALGITANRLKTLGLIDRVVNEPVGGAHRDHAQMMNAMKRVLQEQLKDFASRPDRSAPDLLESLLAHWPDNLSGLCAFEVGLSGGLDSMVLLSLLARARQYRPLLQLSAVHVHHGLNTAADDWALHCQDVCRQLGISLRVERVVINRAAGESLEAQARQKRYMAFARSAAEVLVLAHHLDDQSETVLLQLLRGGGVRALSGMPALRSLESLQLWRPLLGFTRQQLEQYAAQQGLCWVDDDSNADIAYRRNLLRHRIMPLLQQYV</sequence>
<keyword evidence="2" id="KW-0444">Lipid biosynthesis</keyword>
<dbReference type="GO" id="GO:0008033">
    <property type="term" value="P:tRNA processing"/>
    <property type="evidence" value="ECO:0007669"/>
    <property type="project" value="UniProtKB-KW"/>
</dbReference>
<accession>A0A8W7Q1L1</accession>
<comment type="catalytic activity">
    <reaction evidence="12">
        <text>N(6)-carboxybiotinyl-L-lysyl-[protein] + acetyl-CoA = N(6)-biotinyl-L-lysyl-[protein] + malonyl-CoA</text>
        <dbReference type="Rhea" id="RHEA:54728"/>
        <dbReference type="Rhea" id="RHEA-COMP:10505"/>
        <dbReference type="Rhea" id="RHEA-COMP:10506"/>
        <dbReference type="ChEBI" id="CHEBI:57288"/>
        <dbReference type="ChEBI" id="CHEBI:57384"/>
        <dbReference type="ChEBI" id="CHEBI:83144"/>
        <dbReference type="ChEBI" id="CHEBI:83145"/>
        <dbReference type="EC" id="2.1.3.15"/>
    </reaction>
</comment>
<dbReference type="Proteomes" id="UP000075882">
    <property type="component" value="Unassembled WGS sequence"/>
</dbReference>
<comment type="pathway">
    <text evidence="1">Lipid metabolism; malonyl-CoA biosynthesis; malonyl-CoA from acetyl-CoA: step 1/1.</text>
</comment>
<dbReference type="InterPro" id="IPR012795">
    <property type="entry name" value="tRNA_Ile_lys_synt_N"/>
</dbReference>